<evidence type="ECO:0000256" key="5">
    <source>
        <dbReference type="ARBA" id="ARBA00023237"/>
    </source>
</evidence>
<feature type="chain" id="PRO_5043352607" evidence="6">
    <location>
        <begin position="22"/>
        <end position="556"/>
    </location>
</feature>
<dbReference type="InterPro" id="IPR011990">
    <property type="entry name" value="TPR-like_helical_dom_sf"/>
</dbReference>
<evidence type="ECO:0000256" key="1">
    <source>
        <dbReference type="ARBA" id="ARBA00004442"/>
    </source>
</evidence>
<dbReference type="InterPro" id="IPR012944">
    <property type="entry name" value="SusD_RagB_dom"/>
</dbReference>
<reference evidence="8 9" key="1">
    <citation type="submission" date="2022-08" db="EMBL/GenBank/DDBJ databases">
        <authorList>
            <person name="Zeman M."/>
            <person name="Kubasova T."/>
        </authorList>
    </citation>
    <scope>NUCLEOTIDE SEQUENCE [LARGE SCALE GENOMIC DNA]</scope>
    <source>
        <strain evidence="8 9">ET62</strain>
    </source>
</reference>
<dbReference type="SUPFAM" id="SSF48452">
    <property type="entry name" value="TPR-like"/>
    <property type="match status" value="1"/>
</dbReference>
<dbReference type="RefSeq" id="WP_018711913.1">
    <property type="nucleotide sequence ID" value="NZ_CALULB010000014.1"/>
</dbReference>
<keyword evidence="9" id="KW-1185">Reference proteome</keyword>
<keyword evidence="8" id="KW-0449">Lipoprotein</keyword>
<gene>
    <name evidence="8" type="primary">susD</name>
    <name evidence="8" type="ORF">NW209_04680</name>
</gene>
<comment type="subcellular location">
    <subcellularLocation>
        <location evidence="1">Cell outer membrane</location>
    </subcellularLocation>
</comment>
<evidence type="ECO:0000256" key="2">
    <source>
        <dbReference type="ARBA" id="ARBA00006275"/>
    </source>
</evidence>
<name>A0AAW5N705_9BACT</name>
<evidence type="ECO:0000256" key="4">
    <source>
        <dbReference type="ARBA" id="ARBA00023136"/>
    </source>
</evidence>
<dbReference type="Gene3D" id="1.25.40.10">
    <property type="entry name" value="Tetratricopeptide repeat domain"/>
    <property type="match status" value="1"/>
</dbReference>
<evidence type="ECO:0000313" key="9">
    <source>
        <dbReference type="Proteomes" id="UP001204579"/>
    </source>
</evidence>
<dbReference type="AlphaFoldDB" id="A0AAW5N705"/>
<dbReference type="CDD" id="cd08977">
    <property type="entry name" value="SusD"/>
    <property type="match status" value="1"/>
</dbReference>
<comment type="caution">
    <text evidence="8">The sequence shown here is derived from an EMBL/GenBank/DDBJ whole genome shotgun (WGS) entry which is preliminary data.</text>
</comment>
<evidence type="ECO:0000256" key="6">
    <source>
        <dbReference type="SAM" id="SignalP"/>
    </source>
</evidence>
<dbReference type="GeneID" id="82444348"/>
<keyword evidence="3 6" id="KW-0732">Signal</keyword>
<evidence type="ECO:0000256" key="3">
    <source>
        <dbReference type="ARBA" id="ARBA00022729"/>
    </source>
</evidence>
<feature type="domain" description="RagB/SusD" evidence="7">
    <location>
        <begin position="282"/>
        <end position="556"/>
    </location>
</feature>
<dbReference type="Proteomes" id="UP001204579">
    <property type="component" value="Unassembled WGS sequence"/>
</dbReference>
<sequence length="556" mass="63012">MKKKYLKHIFSAAFIMATALGNVSCINDLDISSIDPQTSPAFDQASAFVKQYAMLGLTGQQGLAGKPDLDGQDEGESGFYRTTFNCQELSTDECVWVWQDNVDIPQFTGMSWNSSSQRTEWVYVRLGYDVTQMNFFLDQIAEINDTETNRQRSEVRFLRALHYWYFLDLFGKAPFKEHFDTETLPEEKSGKDLYDFIQKELEESEADMYEPGQAPFGRADKAANWLLRARLYLNAKVYTGTADYENAKIYADKVINSGYYELCDDYKLMFMADNDQNAKAMKEIILPIRQDGVKTRNYGGSTYLICGTRTGGMPHMGTTNGWSCLIARNALVNKFFPNGDVPMIPDNVEVPTQEQFANDAEIDAWDAQYGVRTEDIIAAAGDDRAMFYSGAGGGKRTIDPDKISNFQSGLSIVKWQNIRSDGAATSHTEYPDTDIPLFRLAEAYLTHAEACFRLNDKNTALKDIQTLRSKRGCTAQPSLADLTETYILDEWAREFYLEGRRRSDLIRFDSFTTSKYLWDWKGGVKNGQAVSDIYNVFPIPESDINNNPNMSQNEGY</sequence>
<accession>A0AAW5N705</accession>
<dbReference type="EMBL" id="JANRHJ010000004">
    <property type="protein sequence ID" value="MCR8873319.1"/>
    <property type="molecule type" value="Genomic_DNA"/>
</dbReference>
<dbReference type="NCBIfam" id="NF033071">
    <property type="entry name" value="SusD"/>
    <property type="match status" value="1"/>
</dbReference>
<protein>
    <submittedName>
        <fullName evidence="8">Starch-binding outer membrane lipoprotein SusD</fullName>
    </submittedName>
</protein>
<proteinExistence type="inferred from homology"/>
<dbReference type="Pfam" id="PF07980">
    <property type="entry name" value="SusD_RagB"/>
    <property type="match status" value="1"/>
</dbReference>
<keyword evidence="5" id="KW-0998">Cell outer membrane</keyword>
<organism evidence="8 9">
    <name type="scientific">Phocaeicola barnesiae</name>
    <dbReference type="NCBI Taxonomy" id="376804"/>
    <lineage>
        <taxon>Bacteria</taxon>
        <taxon>Pseudomonadati</taxon>
        <taxon>Bacteroidota</taxon>
        <taxon>Bacteroidia</taxon>
        <taxon>Bacteroidales</taxon>
        <taxon>Bacteroidaceae</taxon>
        <taxon>Phocaeicola</taxon>
    </lineage>
</organism>
<keyword evidence="4" id="KW-0472">Membrane</keyword>
<dbReference type="GO" id="GO:0009279">
    <property type="term" value="C:cell outer membrane"/>
    <property type="evidence" value="ECO:0007669"/>
    <property type="project" value="UniProtKB-SubCell"/>
</dbReference>
<comment type="similarity">
    <text evidence="2">Belongs to the SusD family.</text>
</comment>
<evidence type="ECO:0000259" key="7">
    <source>
        <dbReference type="Pfam" id="PF07980"/>
    </source>
</evidence>
<dbReference type="Gene3D" id="1.10.3780.10">
    <property type="entry name" value="SusD-like"/>
    <property type="match status" value="1"/>
</dbReference>
<evidence type="ECO:0000313" key="8">
    <source>
        <dbReference type="EMBL" id="MCR8873319.1"/>
    </source>
</evidence>
<feature type="signal peptide" evidence="6">
    <location>
        <begin position="1"/>
        <end position="21"/>
    </location>
</feature>
<dbReference type="Gene3D" id="1.25.40.390">
    <property type="match status" value="1"/>
</dbReference>